<evidence type="ECO:0000256" key="1">
    <source>
        <dbReference type="SAM" id="SignalP"/>
    </source>
</evidence>
<reference evidence="2" key="1">
    <citation type="submission" date="2020-07" db="EMBL/GenBank/DDBJ databases">
        <title>Huge and variable diversity of episymbiotic CPR bacteria and DPANN archaea in groundwater ecosystems.</title>
        <authorList>
            <person name="He C.Y."/>
            <person name="Keren R."/>
            <person name="Whittaker M."/>
            <person name="Farag I.F."/>
            <person name="Doudna J."/>
            <person name="Cate J.H.D."/>
            <person name="Banfield J.F."/>
        </authorList>
    </citation>
    <scope>NUCLEOTIDE SEQUENCE</scope>
    <source>
        <strain evidence="2">NC_groundwater_1520_Pr4_B-0.1um_53_5</strain>
    </source>
</reference>
<proteinExistence type="predicted"/>
<dbReference type="InterPro" id="IPR005534">
    <property type="entry name" value="Curli_assmbl/transp-comp_CsgG"/>
</dbReference>
<dbReference type="Proteomes" id="UP000736328">
    <property type="component" value="Unassembled WGS sequence"/>
</dbReference>
<feature type="chain" id="PRO_5036974384" description="DUF2380 domain-containing protein" evidence="1">
    <location>
        <begin position="22"/>
        <end position="298"/>
    </location>
</feature>
<sequence length="298" mass="32839">MMKKILLSLIVLSAASSGLFAQSDRKTAVAVMPLRGSDISETEAKFLTERLAIELQRTDSFEVLERDKMDEILREQGFQQTGACDETACLVEVGRLLPVQKMIGGSAGKVGNIFSAQIRLIDLRTGKVERSATRDYKGELDFLLTAGMREAAEELSGKLQAQAQTPVQTQATPQTEVMMQRLLEGQAEREYKSKGWALFWSLVIPGAGNFYAKSYGRSAFFFISSITAQSAATAQALNHKSSAAGGWALAYVVLRVADVVVANRSVNRYNQKVRKKYGLTYEFLPQSKEIKTALSVQF</sequence>
<dbReference type="Pfam" id="PF03783">
    <property type="entry name" value="CsgG"/>
    <property type="match status" value="1"/>
</dbReference>
<dbReference type="Gene3D" id="3.40.50.10610">
    <property type="entry name" value="ABC-type transport auxiliary lipoprotein component"/>
    <property type="match status" value="1"/>
</dbReference>
<protein>
    <recommendedName>
        <fullName evidence="4">DUF2380 domain-containing protein</fullName>
    </recommendedName>
</protein>
<organism evidence="2 3">
    <name type="scientific">candidate division TA06 bacterium</name>
    <dbReference type="NCBI Taxonomy" id="2250710"/>
    <lineage>
        <taxon>Bacteria</taxon>
        <taxon>Bacteria division TA06</taxon>
    </lineage>
</organism>
<name>A0A933IAP1_UNCT6</name>
<evidence type="ECO:0000313" key="3">
    <source>
        <dbReference type="Proteomes" id="UP000736328"/>
    </source>
</evidence>
<comment type="caution">
    <text evidence="2">The sequence shown here is derived from an EMBL/GenBank/DDBJ whole genome shotgun (WGS) entry which is preliminary data.</text>
</comment>
<dbReference type="GO" id="GO:0030288">
    <property type="term" value="C:outer membrane-bounded periplasmic space"/>
    <property type="evidence" value="ECO:0007669"/>
    <property type="project" value="InterPro"/>
</dbReference>
<feature type="signal peptide" evidence="1">
    <location>
        <begin position="1"/>
        <end position="21"/>
    </location>
</feature>
<keyword evidence="1" id="KW-0732">Signal</keyword>
<dbReference type="AlphaFoldDB" id="A0A933IAP1"/>
<dbReference type="EMBL" id="JACQXR010000081">
    <property type="protein sequence ID" value="MBI4726794.1"/>
    <property type="molecule type" value="Genomic_DNA"/>
</dbReference>
<evidence type="ECO:0008006" key="4">
    <source>
        <dbReference type="Google" id="ProtNLM"/>
    </source>
</evidence>
<evidence type="ECO:0000313" key="2">
    <source>
        <dbReference type="EMBL" id="MBI4726794.1"/>
    </source>
</evidence>
<gene>
    <name evidence="2" type="ORF">HY768_06170</name>
</gene>
<accession>A0A933IAP1</accession>